<dbReference type="Gene3D" id="2.130.10.10">
    <property type="entry name" value="YVTN repeat-like/Quinoprotein amine dehydrogenase"/>
    <property type="match status" value="3"/>
</dbReference>
<dbReference type="UniPathway" id="UPA00988"/>
<dbReference type="GO" id="GO:0002098">
    <property type="term" value="P:tRNA wobble uridine modification"/>
    <property type="evidence" value="ECO:0007669"/>
    <property type="project" value="InterPro"/>
</dbReference>
<evidence type="ECO:0000256" key="5">
    <source>
        <dbReference type="ARBA" id="ARBA00020267"/>
    </source>
</evidence>
<evidence type="ECO:0000256" key="6">
    <source>
        <dbReference type="ARBA" id="ARBA00022490"/>
    </source>
</evidence>
<evidence type="ECO:0000256" key="1">
    <source>
        <dbReference type="ARBA" id="ARBA00004123"/>
    </source>
</evidence>
<proteinExistence type="inferred from homology"/>
<keyword evidence="9" id="KW-0677">Repeat</keyword>
<dbReference type="InterPro" id="IPR036322">
    <property type="entry name" value="WD40_repeat_dom_sf"/>
</dbReference>
<evidence type="ECO:0000313" key="13">
    <source>
        <dbReference type="Proteomes" id="UP000009022"/>
    </source>
</evidence>
<dbReference type="SUPFAM" id="SSF50978">
    <property type="entry name" value="WD40 repeat-like"/>
    <property type="match status" value="2"/>
</dbReference>
<dbReference type="Pfam" id="PF00400">
    <property type="entry name" value="WD40"/>
    <property type="match status" value="6"/>
</dbReference>
<evidence type="ECO:0000313" key="12">
    <source>
        <dbReference type="EMBL" id="EDV26703.1"/>
    </source>
</evidence>
<keyword evidence="10" id="KW-0539">Nucleus</keyword>
<evidence type="ECO:0000256" key="8">
    <source>
        <dbReference type="ARBA" id="ARBA00022694"/>
    </source>
</evidence>
<dbReference type="OMA" id="ENFRHIS"/>
<dbReference type="PANTHER" id="PTHR44111:SF1">
    <property type="entry name" value="ELONGATOR COMPLEX PROTEIN 2"/>
    <property type="match status" value="1"/>
</dbReference>
<dbReference type="OrthoDB" id="27911at2759"/>
<dbReference type="PANTHER" id="PTHR44111">
    <property type="entry name" value="ELONGATOR COMPLEX PROTEIN 2"/>
    <property type="match status" value="1"/>
</dbReference>
<reference evidence="12 13" key="1">
    <citation type="journal article" date="2008" name="Nature">
        <title>The Trichoplax genome and the nature of placozoans.</title>
        <authorList>
            <person name="Srivastava M."/>
            <person name="Begovic E."/>
            <person name="Chapman J."/>
            <person name="Putnam N.H."/>
            <person name="Hellsten U."/>
            <person name="Kawashima T."/>
            <person name="Kuo A."/>
            <person name="Mitros T."/>
            <person name="Salamov A."/>
            <person name="Carpenter M.L."/>
            <person name="Signorovitch A.Y."/>
            <person name="Moreno M.A."/>
            <person name="Kamm K."/>
            <person name="Grimwood J."/>
            <person name="Schmutz J."/>
            <person name="Shapiro H."/>
            <person name="Grigoriev I.V."/>
            <person name="Buss L.W."/>
            <person name="Schierwater B."/>
            <person name="Dellaporta S.L."/>
            <person name="Rokhsar D.S."/>
        </authorList>
    </citation>
    <scope>NUCLEOTIDE SEQUENCE [LARGE SCALE GENOMIC DNA]</scope>
    <source>
        <strain evidence="12 13">Grell-BS-1999</strain>
    </source>
</reference>
<organism evidence="12 13">
    <name type="scientific">Trichoplax adhaerens</name>
    <name type="common">Trichoplax reptans</name>
    <dbReference type="NCBI Taxonomy" id="10228"/>
    <lineage>
        <taxon>Eukaryota</taxon>
        <taxon>Metazoa</taxon>
        <taxon>Placozoa</taxon>
        <taxon>Uniplacotomia</taxon>
        <taxon>Trichoplacea</taxon>
        <taxon>Trichoplacidae</taxon>
        <taxon>Trichoplax</taxon>
    </lineage>
</organism>
<evidence type="ECO:0000256" key="2">
    <source>
        <dbReference type="ARBA" id="ARBA00004496"/>
    </source>
</evidence>
<dbReference type="GO" id="GO:0005737">
    <property type="term" value="C:cytoplasm"/>
    <property type="evidence" value="ECO:0007669"/>
    <property type="project" value="UniProtKB-SubCell"/>
</dbReference>
<evidence type="ECO:0000256" key="4">
    <source>
        <dbReference type="ARBA" id="ARBA00005881"/>
    </source>
</evidence>
<dbReference type="PROSITE" id="PS50294">
    <property type="entry name" value="WD_REPEATS_REGION"/>
    <property type="match status" value="1"/>
</dbReference>
<dbReference type="PROSITE" id="PS50082">
    <property type="entry name" value="WD_REPEATS_2"/>
    <property type="match status" value="5"/>
</dbReference>
<keyword evidence="6" id="KW-0963">Cytoplasm</keyword>
<dbReference type="GeneID" id="6752461"/>
<feature type="repeat" description="WD" evidence="11">
    <location>
        <begin position="318"/>
        <end position="365"/>
    </location>
</feature>
<evidence type="ECO:0000256" key="11">
    <source>
        <dbReference type="PROSITE-ProRule" id="PRU00221"/>
    </source>
</evidence>
<dbReference type="GO" id="GO:0033588">
    <property type="term" value="C:elongator holoenzyme complex"/>
    <property type="evidence" value="ECO:0000318"/>
    <property type="project" value="GO_Central"/>
</dbReference>
<comment type="similarity">
    <text evidence="4">Belongs to the WD repeat ELP2 family.</text>
</comment>
<dbReference type="HOGENOM" id="CLU_006430_1_0_1"/>
<dbReference type="STRING" id="10228.B3RQI6"/>
<dbReference type="InterPro" id="IPR015943">
    <property type="entry name" value="WD40/YVTN_repeat-like_dom_sf"/>
</dbReference>
<feature type="repeat" description="WD" evidence="11">
    <location>
        <begin position="132"/>
        <end position="165"/>
    </location>
</feature>
<dbReference type="EMBL" id="DS985243">
    <property type="protein sequence ID" value="EDV26703.1"/>
    <property type="molecule type" value="Genomic_DNA"/>
</dbReference>
<feature type="repeat" description="WD" evidence="11">
    <location>
        <begin position="239"/>
        <end position="275"/>
    </location>
</feature>
<dbReference type="InterPro" id="IPR001680">
    <property type="entry name" value="WD40_rpt"/>
</dbReference>
<dbReference type="PhylomeDB" id="B3RQI6"/>
<dbReference type="InterPro" id="IPR037289">
    <property type="entry name" value="Elp2"/>
</dbReference>
<feature type="repeat" description="WD" evidence="11">
    <location>
        <begin position="89"/>
        <end position="125"/>
    </location>
</feature>
<dbReference type="Proteomes" id="UP000009022">
    <property type="component" value="Unassembled WGS sequence"/>
</dbReference>
<gene>
    <name evidence="12" type="ORF">TRIADDRAFT_55003</name>
</gene>
<protein>
    <recommendedName>
        <fullName evidence="5">Elongator complex protein 2</fullName>
    </recommendedName>
</protein>
<dbReference type="FunCoup" id="B3RQI6">
    <property type="interactions" value="2266"/>
</dbReference>
<dbReference type="RefSeq" id="XP_002110699.1">
    <property type="nucleotide sequence ID" value="XM_002110663.1"/>
</dbReference>
<evidence type="ECO:0000256" key="10">
    <source>
        <dbReference type="ARBA" id="ARBA00023242"/>
    </source>
</evidence>
<accession>B3RQI6</accession>
<feature type="repeat" description="WD" evidence="11">
    <location>
        <begin position="647"/>
        <end position="678"/>
    </location>
</feature>
<dbReference type="KEGG" id="tad:TRIADDRAFT_55003"/>
<dbReference type="CTD" id="6752461"/>
<dbReference type="GO" id="GO:0005634">
    <property type="term" value="C:nucleus"/>
    <property type="evidence" value="ECO:0007669"/>
    <property type="project" value="UniProtKB-SubCell"/>
</dbReference>
<dbReference type="eggNOG" id="KOG1063">
    <property type="taxonomic scope" value="Eukaryota"/>
</dbReference>
<dbReference type="FunFam" id="2.130.10.10:FF:001048">
    <property type="entry name" value="BnaA09g40460D protein"/>
    <property type="match status" value="1"/>
</dbReference>
<dbReference type="InParanoid" id="B3RQI6"/>
<dbReference type="SMART" id="SM00320">
    <property type="entry name" value="WD40"/>
    <property type="match status" value="11"/>
</dbReference>
<dbReference type="AlphaFoldDB" id="B3RQI6"/>
<comment type="pathway">
    <text evidence="3">tRNA modification; 5-methoxycarbonylmethyl-2-thiouridine-tRNA biosynthesis.</text>
</comment>
<evidence type="ECO:0000256" key="9">
    <source>
        <dbReference type="ARBA" id="ARBA00022737"/>
    </source>
</evidence>
<comment type="subcellular location">
    <subcellularLocation>
        <location evidence="2">Cytoplasm</location>
    </subcellularLocation>
    <subcellularLocation>
        <location evidence="1">Nucleus</location>
    </subcellularLocation>
</comment>
<keyword evidence="13" id="KW-1185">Reference proteome</keyword>
<keyword evidence="8" id="KW-0819">tRNA processing</keyword>
<keyword evidence="7 11" id="KW-0853">WD repeat</keyword>
<name>B3RQI6_TRIAD</name>
<sequence>MRDGIWLNELMRAAQGATRSLPAMSKQTNPNDADDNGNISMSYLSIGVNRSPNCISWSTNGLIAYGGCNSIVLYRQQNEMHAGFAEASLNGHSARVNCVKWLTQYELLSGAADHNILNWHLQNNQWKVKSTLSGHTGAITCIATLHNANKLLLATAATDSTLNIWCRNNTDENFERIQTISCGHGIILAVALTTLQSSINKNNQNANYLMATTRENCKVNLYIGNYNDNKLEFQQVLSLSGHENWIRDLSFGHGDDTNILLASCAEDAYIRIWKIVSTNDPGDNAHKSDDEIKLKENIFHVKYGDSEENYVVTLDSVLSSHEDMVYSVNWYPVIEDAHRRLRLLSASMDKTMIIWEYDKNSEMWLDKVRVGTMGGNNLGFYGGIFSPDGKEILAQGYDGGLHVWKNTSVEDEQWKPQVTVTGHFAPVQDFDWEASQGSFLVTVSYDQTTRVHAPWIQQQKESSWHEIARPQIHGYDMQCVSLTECNQIVSGGEEKVIRVFNSPKLFSNTLSEISRVQLESLKISSVVTSTAALGASVPSLGLSNKAMYGHPYELFCLASNPKRQLIASACKARKPEHASIIIWDTQTWRQACEPLLCHNLTVTQMAFSHNGDWLLSVSRDRGWSLHQFTKLSNRISCKNVYHAAYKTSKHSRIIWSCSWSHDDKYFATASRDKKVIIWHQSQNNAWIPASVALELSDSVTAVDFAPECSKSGKYILCIGLDCGKIEFYTWNLVQPHWQNCFSLPEKYLFNSFCIAYIIRILSLHFTGL</sequence>
<evidence type="ECO:0000256" key="7">
    <source>
        <dbReference type="ARBA" id="ARBA00022574"/>
    </source>
</evidence>
<evidence type="ECO:0000256" key="3">
    <source>
        <dbReference type="ARBA" id="ARBA00005043"/>
    </source>
</evidence>